<feature type="domain" description="Histidine kinase" evidence="12">
    <location>
        <begin position="236"/>
        <end position="434"/>
    </location>
</feature>
<accession>A0ABW7D2X7</accession>
<keyword evidence="10" id="KW-0812">Transmembrane</keyword>
<dbReference type="PRINTS" id="PR00344">
    <property type="entry name" value="BCTRLSENSOR"/>
</dbReference>
<dbReference type="CDD" id="cd00075">
    <property type="entry name" value="HATPase"/>
    <property type="match status" value="1"/>
</dbReference>
<evidence type="ECO:0000256" key="3">
    <source>
        <dbReference type="ARBA" id="ARBA00012438"/>
    </source>
</evidence>
<sequence length="445" mass="47678">MLTLSTLLVAQAVSFAVVWALPSPAAPQMNLHQAVQVMAGERAAADLGLRRWRQAQPPAGRDNDWMSSVVAARLGVPRARVRTVWQRSTDPTAVQVQVIKQGQLLASGPEQRATVEEALLLPGLLWPAFELAVQHADGQWTVVGADYSALLQWRRQVLLALLAGAVLLAPLAAWLALRVTGPLRRLADASADLSLQSTARLPVEGPREVQVMAEAMNAARERLRDQAHEVTRMLAAVAHDLRTPLTGLRLRADSAPPAQAERMVADIARMTSMIDQVLDYARGELHPAQRHPTALHLLLEECAQHAQARGADVRLTHAAHASLAVDVLQLRRALDNLIDNAVRYAGAAELRLEAGDGVVMLEVADRGPGIADADKVRLLQPFQRHEGSRNRSTGGIGLGLAVAQGAARQHGGELHLLARDGGGLVARICLPLAQPAGPSLAGRHA</sequence>
<keyword evidence="9 14" id="KW-0067">ATP-binding</keyword>
<dbReference type="Gene3D" id="3.30.565.10">
    <property type="entry name" value="Histidine kinase-like ATPase, C-terminal domain"/>
    <property type="match status" value="1"/>
</dbReference>
<dbReference type="InterPro" id="IPR036890">
    <property type="entry name" value="HATPase_C_sf"/>
</dbReference>
<keyword evidence="6" id="KW-0808">Transferase</keyword>
<dbReference type="PANTHER" id="PTHR44936">
    <property type="entry name" value="SENSOR PROTEIN CREC"/>
    <property type="match status" value="1"/>
</dbReference>
<dbReference type="InterPro" id="IPR003660">
    <property type="entry name" value="HAMP_dom"/>
</dbReference>
<keyword evidence="8" id="KW-0418">Kinase</keyword>
<gene>
    <name evidence="14" type="ORF">ACEU0G_001912</name>
</gene>
<evidence type="ECO:0000256" key="5">
    <source>
        <dbReference type="ARBA" id="ARBA00022553"/>
    </source>
</evidence>
<dbReference type="Pfam" id="PF02518">
    <property type="entry name" value="HATPase_c"/>
    <property type="match status" value="1"/>
</dbReference>
<dbReference type="SMART" id="SM00387">
    <property type="entry name" value="HATPase_c"/>
    <property type="match status" value="1"/>
</dbReference>
<dbReference type="PROSITE" id="PS50885">
    <property type="entry name" value="HAMP"/>
    <property type="match status" value="1"/>
</dbReference>
<evidence type="ECO:0000259" key="13">
    <source>
        <dbReference type="PROSITE" id="PS50885"/>
    </source>
</evidence>
<keyword evidence="5" id="KW-0597">Phosphoprotein</keyword>
<dbReference type="SUPFAM" id="SSF47384">
    <property type="entry name" value="Homodimeric domain of signal transducing histidine kinase"/>
    <property type="match status" value="1"/>
</dbReference>
<evidence type="ECO:0000313" key="14">
    <source>
        <dbReference type="EMBL" id="MFG6111573.1"/>
    </source>
</evidence>
<dbReference type="Pfam" id="PF00512">
    <property type="entry name" value="HisKA"/>
    <property type="match status" value="1"/>
</dbReference>
<evidence type="ECO:0000256" key="9">
    <source>
        <dbReference type="ARBA" id="ARBA00022840"/>
    </source>
</evidence>
<organism evidence="14 15">
    <name type="scientific">Stenotrophomonas nematodicola</name>
    <dbReference type="NCBI Taxonomy" id="2656746"/>
    <lineage>
        <taxon>Bacteria</taxon>
        <taxon>Pseudomonadati</taxon>
        <taxon>Pseudomonadota</taxon>
        <taxon>Gammaproteobacteria</taxon>
        <taxon>Lysobacterales</taxon>
        <taxon>Lysobacteraceae</taxon>
        <taxon>Stenotrophomonas</taxon>
    </lineage>
</organism>
<dbReference type="SMART" id="SM00388">
    <property type="entry name" value="HisKA"/>
    <property type="match status" value="1"/>
</dbReference>
<dbReference type="SUPFAM" id="SSF55874">
    <property type="entry name" value="ATPase domain of HSP90 chaperone/DNA topoisomerase II/histidine kinase"/>
    <property type="match status" value="1"/>
</dbReference>
<dbReference type="Pfam" id="PF00672">
    <property type="entry name" value="HAMP"/>
    <property type="match status" value="1"/>
</dbReference>
<dbReference type="InterPro" id="IPR004358">
    <property type="entry name" value="Sig_transdc_His_kin-like_C"/>
</dbReference>
<evidence type="ECO:0000256" key="1">
    <source>
        <dbReference type="ARBA" id="ARBA00000085"/>
    </source>
</evidence>
<evidence type="ECO:0000313" key="15">
    <source>
        <dbReference type="Proteomes" id="UP001605261"/>
    </source>
</evidence>
<protein>
    <recommendedName>
        <fullName evidence="3">histidine kinase</fullName>
        <ecNumber evidence="3">2.7.13.3</ecNumber>
    </recommendedName>
</protein>
<keyword evidence="10" id="KW-1133">Transmembrane helix</keyword>
<feature type="domain" description="HAMP" evidence="13">
    <location>
        <begin position="177"/>
        <end position="228"/>
    </location>
</feature>
<feature type="chain" id="PRO_5046048484" description="histidine kinase" evidence="11">
    <location>
        <begin position="26"/>
        <end position="445"/>
    </location>
</feature>
<dbReference type="RefSeq" id="WP_394164817.1">
    <property type="nucleotide sequence ID" value="NZ_JBHGCJ010000023.1"/>
</dbReference>
<dbReference type="EC" id="2.7.13.3" evidence="3"/>
<evidence type="ECO:0000256" key="11">
    <source>
        <dbReference type="SAM" id="SignalP"/>
    </source>
</evidence>
<comment type="subcellular location">
    <subcellularLocation>
        <location evidence="2">Cell membrane</location>
        <topology evidence="2">Multi-pass membrane protein</topology>
    </subcellularLocation>
</comment>
<comment type="caution">
    <text evidence="14">The sequence shown here is derived from an EMBL/GenBank/DDBJ whole genome shotgun (WGS) entry which is preliminary data.</text>
</comment>
<dbReference type="InterPro" id="IPR036097">
    <property type="entry name" value="HisK_dim/P_sf"/>
</dbReference>
<dbReference type="Proteomes" id="UP001605261">
    <property type="component" value="Unassembled WGS sequence"/>
</dbReference>
<evidence type="ECO:0000256" key="2">
    <source>
        <dbReference type="ARBA" id="ARBA00004651"/>
    </source>
</evidence>
<evidence type="ECO:0000256" key="8">
    <source>
        <dbReference type="ARBA" id="ARBA00022777"/>
    </source>
</evidence>
<feature type="signal peptide" evidence="11">
    <location>
        <begin position="1"/>
        <end position="25"/>
    </location>
</feature>
<feature type="transmembrane region" description="Helical" evidence="10">
    <location>
        <begin position="157"/>
        <end position="177"/>
    </location>
</feature>
<evidence type="ECO:0000256" key="4">
    <source>
        <dbReference type="ARBA" id="ARBA00022475"/>
    </source>
</evidence>
<dbReference type="CDD" id="cd06225">
    <property type="entry name" value="HAMP"/>
    <property type="match status" value="1"/>
</dbReference>
<keyword evidence="11" id="KW-0732">Signal</keyword>
<dbReference type="InterPro" id="IPR003594">
    <property type="entry name" value="HATPase_dom"/>
</dbReference>
<dbReference type="SMART" id="SM00304">
    <property type="entry name" value="HAMP"/>
    <property type="match status" value="1"/>
</dbReference>
<name>A0ABW7D2X7_9GAMM</name>
<dbReference type="InterPro" id="IPR005467">
    <property type="entry name" value="His_kinase_dom"/>
</dbReference>
<dbReference type="CDD" id="cd00082">
    <property type="entry name" value="HisKA"/>
    <property type="match status" value="1"/>
</dbReference>
<dbReference type="EMBL" id="JBHGCJ010000023">
    <property type="protein sequence ID" value="MFG6111573.1"/>
    <property type="molecule type" value="Genomic_DNA"/>
</dbReference>
<dbReference type="GO" id="GO:0005524">
    <property type="term" value="F:ATP binding"/>
    <property type="evidence" value="ECO:0007669"/>
    <property type="project" value="UniProtKB-KW"/>
</dbReference>
<dbReference type="PROSITE" id="PS50109">
    <property type="entry name" value="HIS_KIN"/>
    <property type="match status" value="1"/>
</dbReference>
<evidence type="ECO:0000256" key="7">
    <source>
        <dbReference type="ARBA" id="ARBA00022741"/>
    </source>
</evidence>
<evidence type="ECO:0000256" key="6">
    <source>
        <dbReference type="ARBA" id="ARBA00022679"/>
    </source>
</evidence>
<dbReference type="PANTHER" id="PTHR44936:SF10">
    <property type="entry name" value="SENSOR PROTEIN RSTB"/>
    <property type="match status" value="1"/>
</dbReference>
<dbReference type="Gene3D" id="1.10.287.130">
    <property type="match status" value="1"/>
</dbReference>
<keyword evidence="10" id="KW-0472">Membrane</keyword>
<comment type="catalytic activity">
    <reaction evidence="1">
        <text>ATP + protein L-histidine = ADP + protein N-phospho-L-histidine.</text>
        <dbReference type="EC" id="2.7.13.3"/>
    </reaction>
</comment>
<reference evidence="14 15" key="1">
    <citation type="submission" date="2024-09" db="EMBL/GenBank/DDBJ databases">
        <authorList>
            <consortium name="All-Russian atlas of soil microorganisms"/>
            <consortium name="as a basis for the search for new antimicrobial producers and enzymes with unique properties"/>
            <person name="Sokolova E.A."/>
            <person name="Voronina E.N."/>
        </authorList>
    </citation>
    <scope>NUCLEOTIDE SEQUENCE [LARGE SCALE GENOMIC DNA]</scope>
    <source>
        <strain evidence="14 15">AF-22b-331.1</strain>
    </source>
</reference>
<keyword evidence="7" id="KW-0547">Nucleotide-binding</keyword>
<evidence type="ECO:0000259" key="12">
    <source>
        <dbReference type="PROSITE" id="PS50109"/>
    </source>
</evidence>
<keyword evidence="15" id="KW-1185">Reference proteome</keyword>
<proteinExistence type="predicted"/>
<dbReference type="InterPro" id="IPR050980">
    <property type="entry name" value="2C_sensor_his_kinase"/>
</dbReference>
<keyword evidence="4" id="KW-1003">Cell membrane</keyword>
<evidence type="ECO:0000256" key="10">
    <source>
        <dbReference type="SAM" id="Phobius"/>
    </source>
</evidence>
<dbReference type="InterPro" id="IPR003661">
    <property type="entry name" value="HisK_dim/P_dom"/>
</dbReference>